<dbReference type="SUPFAM" id="SSF69593">
    <property type="entry name" value="Glycerol-3-phosphate (1)-acyltransferase"/>
    <property type="match status" value="1"/>
</dbReference>
<dbReference type="PANTHER" id="PTHR10434">
    <property type="entry name" value="1-ACYL-SN-GLYCEROL-3-PHOSPHATE ACYLTRANSFERASE"/>
    <property type="match status" value="1"/>
</dbReference>
<dbReference type="InterPro" id="IPR002123">
    <property type="entry name" value="Plipid/glycerol_acylTrfase"/>
</dbReference>
<gene>
    <name evidence="5" type="ORF">QBE54_07395</name>
</gene>
<dbReference type="RefSeq" id="WP_369017559.1">
    <property type="nucleotide sequence ID" value="NZ_CP121689.1"/>
</dbReference>
<name>A0ABZ2Y978_9BACT</name>
<dbReference type="SMART" id="SM00563">
    <property type="entry name" value="PlsC"/>
    <property type="match status" value="1"/>
</dbReference>
<accession>A0ABZ2Y978</accession>
<evidence type="ECO:0000256" key="2">
    <source>
        <dbReference type="ARBA" id="ARBA00022679"/>
    </source>
</evidence>
<dbReference type="Proteomes" id="UP001461341">
    <property type="component" value="Chromosome"/>
</dbReference>
<evidence type="ECO:0000256" key="1">
    <source>
        <dbReference type="ARBA" id="ARBA00005189"/>
    </source>
</evidence>
<feature type="domain" description="Phospholipid/glycerol acyltransferase" evidence="4">
    <location>
        <begin position="49"/>
        <end position="161"/>
    </location>
</feature>
<dbReference type="Pfam" id="PF01553">
    <property type="entry name" value="Acyltransferase"/>
    <property type="match status" value="1"/>
</dbReference>
<dbReference type="PANTHER" id="PTHR10434:SF11">
    <property type="entry name" value="1-ACYL-SN-GLYCEROL-3-PHOSPHATE ACYLTRANSFERASE"/>
    <property type="match status" value="1"/>
</dbReference>
<reference evidence="5 6" key="1">
    <citation type="submission" date="2023-03" db="EMBL/GenBank/DDBJ databases">
        <title>Novel Species.</title>
        <authorList>
            <person name="Ma S."/>
        </authorList>
    </citation>
    <scope>NUCLEOTIDE SEQUENCE [LARGE SCALE GENOMIC DNA]</scope>
    <source>
        <strain evidence="5 6">B11</strain>
    </source>
</reference>
<keyword evidence="6" id="KW-1185">Reference proteome</keyword>
<evidence type="ECO:0000259" key="4">
    <source>
        <dbReference type="SMART" id="SM00563"/>
    </source>
</evidence>
<organism evidence="5 6">
    <name type="scientific">Thermatribacter velox</name>
    <dbReference type="NCBI Taxonomy" id="3039681"/>
    <lineage>
        <taxon>Bacteria</taxon>
        <taxon>Pseudomonadati</taxon>
        <taxon>Atribacterota</taxon>
        <taxon>Atribacteria</taxon>
        <taxon>Atribacterales</taxon>
        <taxon>Thermatribacteraceae</taxon>
        <taxon>Thermatribacter</taxon>
    </lineage>
</organism>
<dbReference type="CDD" id="cd07989">
    <property type="entry name" value="LPLAT_AGPAT-like"/>
    <property type="match status" value="1"/>
</dbReference>
<evidence type="ECO:0000256" key="3">
    <source>
        <dbReference type="ARBA" id="ARBA00023315"/>
    </source>
</evidence>
<proteinExistence type="predicted"/>
<evidence type="ECO:0000313" key="5">
    <source>
        <dbReference type="EMBL" id="WZL75412.1"/>
    </source>
</evidence>
<keyword evidence="3 5" id="KW-0012">Acyltransferase</keyword>
<evidence type="ECO:0000313" key="6">
    <source>
        <dbReference type="Proteomes" id="UP001461341"/>
    </source>
</evidence>
<sequence length="383" mass="43574">MLKEHHSVATGTVSNVAPLWRLGKPLFAAYLSQRYTRCALLGDFPKPPFVLLANHLSALDPFIISVFSPYPIHWVANRLIFHHPTLGVLIRMVGAIPKQKNYPDPRAVKQIFKVVEKGGIVGIFPEGSITWSGNFEGVMPGTSKLVNTLGIPVVVVKIKGAWLAQPVWAEARRKGPVEVEINVYKNFPGEQALFHSEWDWQLKQGFEYRGDHKSKGIERVIWFCPACGTFRSVEALGDAFGCRHCRAQWILDQYGLVEGIPLVDFMEAQKKWLSCFAQERGLEIAGVLVSIRDRLSGRLKSLKRGMLRLNHEGLMIGNFHFPLLAIRAENLFLKDIFEFLCLNWLVRVHTRYSSFLLYSMLKESKRATFPFENREIDKKTVTI</sequence>
<dbReference type="GO" id="GO:0016746">
    <property type="term" value="F:acyltransferase activity"/>
    <property type="evidence" value="ECO:0007669"/>
    <property type="project" value="UniProtKB-KW"/>
</dbReference>
<comment type="pathway">
    <text evidence="1">Lipid metabolism.</text>
</comment>
<keyword evidence="2" id="KW-0808">Transferase</keyword>
<dbReference type="EMBL" id="CP121689">
    <property type="protein sequence ID" value="WZL75412.1"/>
    <property type="molecule type" value="Genomic_DNA"/>
</dbReference>
<protein>
    <submittedName>
        <fullName evidence="5">Lysophospholipid acyltransferase family protein</fullName>
    </submittedName>
</protein>